<evidence type="ECO:0000256" key="2">
    <source>
        <dbReference type="ARBA" id="ARBA00010199"/>
    </source>
</evidence>
<keyword evidence="3 6" id="KW-0812">Transmembrane</keyword>
<feature type="transmembrane region" description="Helical" evidence="6">
    <location>
        <begin position="140"/>
        <end position="157"/>
    </location>
</feature>
<evidence type="ECO:0000256" key="6">
    <source>
        <dbReference type="SAM" id="Phobius"/>
    </source>
</evidence>
<evidence type="ECO:0000256" key="4">
    <source>
        <dbReference type="ARBA" id="ARBA00022989"/>
    </source>
</evidence>
<proteinExistence type="inferred from homology"/>
<keyword evidence="8" id="KW-1185">Reference proteome</keyword>
<dbReference type="OrthoDB" id="9776324at2"/>
<protein>
    <submittedName>
        <fullName evidence="7">MATE efflux family protein</fullName>
    </submittedName>
</protein>
<evidence type="ECO:0000313" key="8">
    <source>
        <dbReference type="Proteomes" id="UP000218287"/>
    </source>
</evidence>
<dbReference type="GO" id="GO:0042910">
    <property type="term" value="F:xenobiotic transmembrane transporter activity"/>
    <property type="evidence" value="ECO:0007669"/>
    <property type="project" value="InterPro"/>
</dbReference>
<dbReference type="Pfam" id="PF01554">
    <property type="entry name" value="MatE"/>
    <property type="match status" value="2"/>
</dbReference>
<evidence type="ECO:0000256" key="5">
    <source>
        <dbReference type="ARBA" id="ARBA00023136"/>
    </source>
</evidence>
<feature type="transmembrane region" description="Helical" evidence="6">
    <location>
        <begin position="314"/>
        <end position="337"/>
    </location>
</feature>
<keyword evidence="4 6" id="KW-1133">Transmembrane helix</keyword>
<feature type="transmembrane region" description="Helical" evidence="6">
    <location>
        <begin position="415"/>
        <end position="434"/>
    </location>
</feature>
<dbReference type="GO" id="GO:0005886">
    <property type="term" value="C:plasma membrane"/>
    <property type="evidence" value="ECO:0007669"/>
    <property type="project" value="TreeGrafter"/>
</dbReference>
<feature type="transmembrane region" description="Helical" evidence="6">
    <location>
        <begin position="357"/>
        <end position="378"/>
    </location>
</feature>
<gene>
    <name evidence="7" type="ORF">NIES21_35880</name>
</gene>
<feature type="transmembrane region" description="Helical" evidence="6">
    <location>
        <begin position="390"/>
        <end position="409"/>
    </location>
</feature>
<organism evidence="7 8">
    <name type="scientific">Anabaenopsis circularis NIES-21</name>
    <dbReference type="NCBI Taxonomy" id="1085406"/>
    <lineage>
        <taxon>Bacteria</taxon>
        <taxon>Bacillati</taxon>
        <taxon>Cyanobacteriota</taxon>
        <taxon>Cyanophyceae</taxon>
        <taxon>Nostocales</taxon>
        <taxon>Nodulariaceae</taxon>
        <taxon>Anabaenopsis</taxon>
    </lineage>
</organism>
<accession>A0A1Z4GK53</accession>
<feature type="transmembrane region" description="Helical" evidence="6">
    <location>
        <begin position="88"/>
        <end position="110"/>
    </location>
</feature>
<feature type="transmembrane region" description="Helical" evidence="6">
    <location>
        <begin position="276"/>
        <end position="293"/>
    </location>
</feature>
<dbReference type="PANTHER" id="PTHR42893">
    <property type="entry name" value="PROTEIN DETOXIFICATION 44, CHLOROPLASTIC-RELATED"/>
    <property type="match status" value="1"/>
</dbReference>
<comment type="subcellular location">
    <subcellularLocation>
        <location evidence="1">Membrane</location>
        <topology evidence="1">Multi-pass membrane protein</topology>
    </subcellularLocation>
</comment>
<dbReference type="Proteomes" id="UP000218287">
    <property type="component" value="Chromosome"/>
</dbReference>
<dbReference type="NCBIfam" id="TIGR00797">
    <property type="entry name" value="matE"/>
    <property type="match status" value="1"/>
</dbReference>
<evidence type="ECO:0000256" key="3">
    <source>
        <dbReference type="ARBA" id="ARBA00022692"/>
    </source>
</evidence>
<sequence>MTIEVSPKYNFLPRFYKLASISMLSNMMVPLAGLVDIAFLGHLADIRHLAGVILATIIFDYLYRVLKFLRSSVNALTAQAVGLDDHKAVLLAGIRSGLIALGMGLLILSLQYPLQKLGFTILSGSPDIEIAGADYFQARIWGAPAVLLNFVLIGWFMGQEKNSVVLLMSVIGNGSNVVLDYLMISLWGWESMGAGLATAISQYLALVTGVIYACFSIPWQTVPAALQEVFDWVALKDTVALKSNILIRFVVLISTYAIFTNLSAAMGTEILAENGLLLQIALLSQFTVQGVGMTTQTLTGNFYSKGAKEQMSSLLTVSILTSLVIALGFAAVSVLFPDTVFGLLTNHAEVNKHISTYTIWLLPLLGLTAVAFMLEGYFIGLKEGATLRNAVLIAFGLGFLPVAITASYLHNNQLLWMSLVAYMAVNLTVLAVQIPRTFGSPTLENQQPLPSS</sequence>
<evidence type="ECO:0000256" key="1">
    <source>
        <dbReference type="ARBA" id="ARBA00004141"/>
    </source>
</evidence>
<dbReference type="GO" id="GO:0015297">
    <property type="term" value="F:antiporter activity"/>
    <property type="evidence" value="ECO:0007669"/>
    <property type="project" value="InterPro"/>
</dbReference>
<dbReference type="InterPro" id="IPR002528">
    <property type="entry name" value="MATE_fam"/>
</dbReference>
<dbReference type="CDD" id="cd13136">
    <property type="entry name" value="MATE_DinF_like"/>
    <property type="match status" value="1"/>
</dbReference>
<dbReference type="NCBIfam" id="NF041358">
    <property type="entry name" value="GntT_guanitoxin"/>
    <property type="match status" value="1"/>
</dbReference>
<feature type="transmembrane region" description="Helical" evidence="6">
    <location>
        <begin position="164"/>
        <end position="189"/>
    </location>
</feature>
<dbReference type="AlphaFoldDB" id="A0A1Z4GK53"/>
<feature type="transmembrane region" description="Helical" evidence="6">
    <location>
        <begin position="245"/>
        <end position="264"/>
    </location>
</feature>
<dbReference type="EMBL" id="AP018174">
    <property type="protein sequence ID" value="BAY17746.1"/>
    <property type="molecule type" value="Genomic_DNA"/>
</dbReference>
<feature type="transmembrane region" description="Helical" evidence="6">
    <location>
        <begin position="46"/>
        <end position="63"/>
    </location>
</feature>
<comment type="similarity">
    <text evidence="2">Belongs to the multi antimicrobial extrusion (MATE) (TC 2.A.66.1) family.</text>
</comment>
<evidence type="ECO:0000313" key="7">
    <source>
        <dbReference type="EMBL" id="BAY17746.1"/>
    </source>
</evidence>
<reference evidence="7 8" key="1">
    <citation type="submission" date="2017-06" db="EMBL/GenBank/DDBJ databases">
        <title>Genome sequencing of cyanobaciteial culture collection at National Institute for Environmental Studies (NIES).</title>
        <authorList>
            <person name="Hirose Y."/>
            <person name="Shimura Y."/>
            <person name="Fujisawa T."/>
            <person name="Nakamura Y."/>
            <person name="Kawachi M."/>
        </authorList>
    </citation>
    <scope>NUCLEOTIDE SEQUENCE [LARGE SCALE GENOMIC DNA]</scope>
    <source>
        <strain evidence="7 8">NIES-21</strain>
    </source>
</reference>
<name>A0A1Z4GK53_9CYAN</name>
<feature type="transmembrane region" description="Helical" evidence="6">
    <location>
        <begin position="21"/>
        <end position="40"/>
    </location>
</feature>
<dbReference type="PANTHER" id="PTHR42893:SF46">
    <property type="entry name" value="PROTEIN DETOXIFICATION 44, CHLOROPLASTIC"/>
    <property type="match status" value="1"/>
</dbReference>
<keyword evidence="5 6" id="KW-0472">Membrane</keyword>
<feature type="transmembrane region" description="Helical" evidence="6">
    <location>
        <begin position="195"/>
        <end position="215"/>
    </location>
</feature>
<dbReference type="InterPro" id="IPR044644">
    <property type="entry name" value="DinF-like"/>
</dbReference>